<gene>
    <name evidence="2" type="ORF">RND71_008767</name>
</gene>
<dbReference type="GO" id="GO:0043531">
    <property type="term" value="F:ADP binding"/>
    <property type="evidence" value="ECO:0007669"/>
    <property type="project" value="InterPro"/>
</dbReference>
<dbReference type="Proteomes" id="UP001291623">
    <property type="component" value="Unassembled WGS sequence"/>
</dbReference>
<dbReference type="EMBL" id="JAVYJV010000004">
    <property type="protein sequence ID" value="KAK4373383.1"/>
    <property type="molecule type" value="Genomic_DNA"/>
</dbReference>
<dbReference type="InterPro" id="IPR027417">
    <property type="entry name" value="P-loop_NTPase"/>
</dbReference>
<feature type="domain" description="NB-ARC" evidence="1">
    <location>
        <begin position="4"/>
        <end position="76"/>
    </location>
</feature>
<protein>
    <recommendedName>
        <fullName evidence="1">NB-ARC domain-containing protein</fullName>
    </recommendedName>
</protein>
<dbReference type="AlphaFoldDB" id="A0AAE1SPR5"/>
<dbReference type="PANTHER" id="PTHR15140:SF33">
    <property type="entry name" value="LATE BLIGHT RESISTANCE PROTEIN HOMOLOG R1A-3 ISOFORM X1"/>
    <property type="match status" value="1"/>
</dbReference>
<evidence type="ECO:0000313" key="3">
    <source>
        <dbReference type="Proteomes" id="UP001291623"/>
    </source>
</evidence>
<sequence length="242" mass="27890">MILGIGKNTLAKKLFDDPLMVYHFYVRMWITISQQCRVMDLLVGLVRSVAQINSNKYQQNDEELAEKLCKSLKWKRIKAISFLWMMCGKKAGSYCKRKYLEDGPCTDEIARIEKGSSREMLGTIFSSVVVKILRFLCGSFLGYGFVAEGFVKSKTQRALEQVAEEYLQDLIDGFLIMVVKRYGNAFPLNLTKLTLSAGHLPWEDARIFGMLPNLEVHKVKRYAFQGPEWEPDEEEFCRLKTN</sequence>
<comment type="caution">
    <text evidence="2">The sequence shown here is derived from an EMBL/GenBank/DDBJ whole genome shotgun (WGS) entry which is preliminary data.</text>
</comment>
<dbReference type="Gene3D" id="3.40.50.300">
    <property type="entry name" value="P-loop containing nucleotide triphosphate hydrolases"/>
    <property type="match status" value="1"/>
</dbReference>
<evidence type="ECO:0000313" key="2">
    <source>
        <dbReference type="EMBL" id="KAK4373383.1"/>
    </source>
</evidence>
<dbReference type="Pfam" id="PF00931">
    <property type="entry name" value="NB-ARC"/>
    <property type="match status" value="1"/>
</dbReference>
<organism evidence="2 3">
    <name type="scientific">Anisodus tanguticus</name>
    <dbReference type="NCBI Taxonomy" id="243964"/>
    <lineage>
        <taxon>Eukaryota</taxon>
        <taxon>Viridiplantae</taxon>
        <taxon>Streptophyta</taxon>
        <taxon>Embryophyta</taxon>
        <taxon>Tracheophyta</taxon>
        <taxon>Spermatophyta</taxon>
        <taxon>Magnoliopsida</taxon>
        <taxon>eudicotyledons</taxon>
        <taxon>Gunneridae</taxon>
        <taxon>Pentapetalae</taxon>
        <taxon>asterids</taxon>
        <taxon>lamiids</taxon>
        <taxon>Solanales</taxon>
        <taxon>Solanaceae</taxon>
        <taxon>Solanoideae</taxon>
        <taxon>Hyoscyameae</taxon>
        <taxon>Anisodus</taxon>
    </lineage>
</organism>
<name>A0AAE1SPR5_9SOLA</name>
<dbReference type="SUPFAM" id="SSF52540">
    <property type="entry name" value="P-loop containing nucleoside triphosphate hydrolases"/>
    <property type="match status" value="1"/>
</dbReference>
<proteinExistence type="predicted"/>
<dbReference type="InterPro" id="IPR002182">
    <property type="entry name" value="NB-ARC"/>
</dbReference>
<evidence type="ECO:0000259" key="1">
    <source>
        <dbReference type="Pfam" id="PF00931"/>
    </source>
</evidence>
<dbReference type="PANTHER" id="PTHR15140">
    <property type="entry name" value="TUBULIN-SPECIFIC CHAPERONE E"/>
    <property type="match status" value="1"/>
</dbReference>
<reference evidence="2" key="1">
    <citation type="submission" date="2023-12" db="EMBL/GenBank/DDBJ databases">
        <title>Genome assembly of Anisodus tanguticus.</title>
        <authorList>
            <person name="Wang Y.-J."/>
        </authorList>
    </citation>
    <scope>NUCLEOTIDE SEQUENCE</scope>
    <source>
        <strain evidence="2">KB-2021</strain>
        <tissue evidence="2">Leaf</tissue>
    </source>
</reference>
<accession>A0AAE1SPR5</accession>
<keyword evidence="3" id="KW-1185">Reference proteome</keyword>